<dbReference type="InterPro" id="IPR003594">
    <property type="entry name" value="HATPase_dom"/>
</dbReference>
<dbReference type="GO" id="GO:0005886">
    <property type="term" value="C:plasma membrane"/>
    <property type="evidence" value="ECO:0007669"/>
    <property type="project" value="UniProtKB-SubCell"/>
</dbReference>
<dbReference type="Pfam" id="PF07730">
    <property type="entry name" value="HisKA_3"/>
    <property type="match status" value="1"/>
</dbReference>
<comment type="caution">
    <text evidence="11">The sequence shown here is derived from an EMBL/GenBank/DDBJ whole genome shotgun (WGS) entry which is preliminary data.</text>
</comment>
<dbReference type="GO" id="GO:0046983">
    <property type="term" value="F:protein dimerization activity"/>
    <property type="evidence" value="ECO:0007669"/>
    <property type="project" value="InterPro"/>
</dbReference>
<dbReference type="InterPro" id="IPR050482">
    <property type="entry name" value="Sensor_HK_TwoCompSys"/>
</dbReference>
<dbReference type="SMART" id="SM01049">
    <property type="entry name" value="Cache_2"/>
    <property type="match status" value="1"/>
</dbReference>
<dbReference type="InterPro" id="IPR005467">
    <property type="entry name" value="His_kinase_dom"/>
</dbReference>
<keyword evidence="2" id="KW-1003">Cell membrane</keyword>
<dbReference type="InterPro" id="IPR011712">
    <property type="entry name" value="Sig_transdc_His_kin_sub3_dim/P"/>
</dbReference>
<comment type="subcellular location">
    <subcellularLocation>
        <location evidence="1">Cell membrane</location>
        <topology evidence="1">Multi-pass membrane protein</topology>
    </subcellularLocation>
</comment>
<dbReference type="Gene3D" id="1.20.5.1930">
    <property type="match status" value="1"/>
</dbReference>
<dbReference type="PANTHER" id="PTHR24421:SF59">
    <property type="entry name" value="OXYGEN SENSOR HISTIDINE KINASE NREB"/>
    <property type="match status" value="1"/>
</dbReference>
<dbReference type="STRING" id="104087.PFAS1_22925"/>
<keyword evidence="8 9" id="KW-0472">Membrane</keyword>
<dbReference type="SMART" id="SM00387">
    <property type="entry name" value="HATPase_c"/>
    <property type="match status" value="1"/>
</dbReference>
<evidence type="ECO:0000256" key="1">
    <source>
        <dbReference type="ARBA" id="ARBA00004651"/>
    </source>
</evidence>
<dbReference type="Pfam" id="PF02518">
    <property type="entry name" value="HATPase_c"/>
    <property type="match status" value="1"/>
</dbReference>
<dbReference type="PIRSF" id="PIRSF037314">
    <property type="entry name" value="STHK_MctS"/>
    <property type="match status" value="1"/>
</dbReference>
<reference evidence="11 12" key="1">
    <citation type="submission" date="2016-10" db="EMBL/GenBank/DDBJ databases">
        <title>Comparative genome analysis of multiple Pseudomonas spp. focuses on biocontrol and plant growth promoting traits.</title>
        <authorList>
            <person name="Tao X.-Y."/>
            <person name="Taylor C.G."/>
        </authorList>
    </citation>
    <scope>NUCLEOTIDE SEQUENCE [LARGE SCALE GENOMIC DNA]</scope>
    <source>
        <strain evidence="11 12">39A2</strain>
    </source>
</reference>
<evidence type="ECO:0000256" key="5">
    <source>
        <dbReference type="ARBA" id="ARBA00022777"/>
    </source>
</evidence>
<keyword evidence="3" id="KW-0808">Transferase</keyword>
<evidence type="ECO:0000256" key="8">
    <source>
        <dbReference type="ARBA" id="ARBA00023136"/>
    </source>
</evidence>
<evidence type="ECO:0000256" key="4">
    <source>
        <dbReference type="ARBA" id="ARBA00022692"/>
    </source>
</evidence>
<dbReference type="Gene3D" id="3.30.565.10">
    <property type="entry name" value="Histidine kinase-like ATPase, C-terminal domain"/>
    <property type="match status" value="1"/>
</dbReference>
<dbReference type="InterPro" id="IPR036890">
    <property type="entry name" value="HATPase_C_sf"/>
</dbReference>
<evidence type="ECO:0000256" key="7">
    <source>
        <dbReference type="ARBA" id="ARBA00023012"/>
    </source>
</evidence>
<keyword evidence="4 9" id="KW-0812">Transmembrane</keyword>
<dbReference type="SUPFAM" id="SSF55874">
    <property type="entry name" value="ATPase domain of HSP90 chaperone/DNA topoisomerase II/histidine kinase"/>
    <property type="match status" value="1"/>
</dbReference>
<dbReference type="EMBL" id="MOBP01000011">
    <property type="protein sequence ID" value="RON52654.1"/>
    <property type="molecule type" value="Genomic_DNA"/>
</dbReference>
<organism evidence="11 12">
    <name type="scientific">Pseudomonas frederiksbergensis</name>
    <dbReference type="NCBI Taxonomy" id="104087"/>
    <lineage>
        <taxon>Bacteria</taxon>
        <taxon>Pseudomonadati</taxon>
        <taxon>Pseudomonadota</taxon>
        <taxon>Gammaproteobacteria</taxon>
        <taxon>Pseudomonadales</taxon>
        <taxon>Pseudomonadaceae</taxon>
        <taxon>Pseudomonas</taxon>
    </lineage>
</organism>
<keyword evidence="7" id="KW-0902">Two-component regulatory system</keyword>
<dbReference type="InterPro" id="IPR017171">
    <property type="entry name" value="Sig_transdc_His_kinase_MctS"/>
</dbReference>
<dbReference type="OrthoDB" id="9797605at2"/>
<evidence type="ECO:0000313" key="12">
    <source>
        <dbReference type="Proteomes" id="UP000283627"/>
    </source>
</evidence>
<evidence type="ECO:0000259" key="10">
    <source>
        <dbReference type="PROSITE" id="PS50109"/>
    </source>
</evidence>
<keyword evidence="6 9" id="KW-1133">Transmembrane helix</keyword>
<dbReference type="AlphaFoldDB" id="A0A423KHT8"/>
<feature type="transmembrane region" description="Helical" evidence="9">
    <location>
        <begin position="202"/>
        <end position="225"/>
    </location>
</feature>
<sequence length="458" mass="50639">MQLKHKIVALGILPLILAIAVICALVIFQNRQLGEQQAQLIEDSILASKRAELKNYVEMAKSLIEPLYDDGHGDAAAQQKVLEELRKLSFGIDGYFFVYDRQGRSLMHARQSDLVGKYLWNMTDPHGLPVIQALLKSAESGAGFQRYAWKKPSTGAVTDKLAYVVMLDRWGWMLGTGIYLEDVEQATQQARDEVAHGIHGTMLAIAAVALIAVLLVFISGMTLNVSEHRLADKKLQRLNQRIVSLQEEERSRVSRELHDGISQLLVSIKFQFELASHLIEAGRDNGLAILREATERLGSAIGEVRSISHDLRSSLLDTLGLPAAIGQLAAEFQQRSGLQVNYESDLFDCDLVDGAAVAVFRIAQEGLTNIERHAQASTVSITLSGSKEALRLIVVDDGIGFNVNRIDRLNAGIGLRNIRERVEHFGGRLELHSTPGRSELNVLLPLRETANTTIREMT</sequence>
<gene>
    <name evidence="11" type="ORF">BK665_16560</name>
</gene>
<dbReference type="Proteomes" id="UP000283627">
    <property type="component" value="Unassembled WGS sequence"/>
</dbReference>
<name>A0A423KHT8_9PSED</name>
<dbReference type="InterPro" id="IPR033480">
    <property type="entry name" value="sCache_2"/>
</dbReference>
<protein>
    <submittedName>
        <fullName evidence="11">Histidine kinase</fullName>
    </submittedName>
</protein>
<evidence type="ECO:0000256" key="9">
    <source>
        <dbReference type="SAM" id="Phobius"/>
    </source>
</evidence>
<keyword evidence="5 11" id="KW-0418">Kinase</keyword>
<dbReference type="CDD" id="cd16917">
    <property type="entry name" value="HATPase_UhpB-NarQ-NarX-like"/>
    <property type="match status" value="1"/>
</dbReference>
<feature type="domain" description="Histidine kinase" evidence="10">
    <location>
        <begin position="252"/>
        <end position="448"/>
    </location>
</feature>
<evidence type="ECO:0000256" key="6">
    <source>
        <dbReference type="ARBA" id="ARBA00022989"/>
    </source>
</evidence>
<proteinExistence type="predicted"/>
<dbReference type="Pfam" id="PF17200">
    <property type="entry name" value="sCache_2"/>
    <property type="match status" value="1"/>
</dbReference>
<feature type="transmembrane region" description="Helical" evidence="9">
    <location>
        <begin position="7"/>
        <end position="28"/>
    </location>
</feature>
<dbReference type="RefSeq" id="WP_123407685.1">
    <property type="nucleotide sequence ID" value="NZ_MOBP01000011.1"/>
</dbReference>
<evidence type="ECO:0000313" key="11">
    <source>
        <dbReference type="EMBL" id="RON52654.1"/>
    </source>
</evidence>
<accession>A0A423KHT8</accession>
<dbReference type="PROSITE" id="PS50109">
    <property type="entry name" value="HIS_KIN"/>
    <property type="match status" value="1"/>
</dbReference>
<dbReference type="PANTHER" id="PTHR24421">
    <property type="entry name" value="NITRATE/NITRITE SENSOR PROTEIN NARX-RELATED"/>
    <property type="match status" value="1"/>
</dbReference>
<dbReference type="GO" id="GO:0000155">
    <property type="term" value="F:phosphorelay sensor kinase activity"/>
    <property type="evidence" value="ECO:0007669"/>
    <property type="project" value="InterPro"/>
</dbReference>
<evidence type="ECO:0000256" key="3">
    <source>
        <dbReference type="ARBA" id="ARBA00022679"/>
    </source>
</evidence>
<evidence type="ECO:0000256" key="2">
    <source>
        <dbReference type="ARBA" id="ARBA00022475"/>
    </source>
</evidence>
<dbReference type="Gene3D" id="3.30.450.20">
    <property type="entry name" value="PAS domain"/>
    <property type="match status" value="1"/>
</dbReference>